<gene>
    <name evidence="2" type="ORF">BN983_02375</name>
</gene>
<name>A0A024P5G7_9BACI</name>
<dbReference type="InterPro" id="IPR000182">
    <property type="entry name" value="GNAT_dom"/>
</dbReference>
<keyword evidence="3" id="KW-1185">Reference proteome</keyword>
<evidence type="ECO:0000313" key="2">
    <source>
        <dbReference type="EMBL" id="CDQ24110.1"/>
    </source>
</evidence>
<dbReference type="SUPFAM" id="SSF55729">
    <property type="entry name" value="Acyl-CoA N-acyltransferases (Nat)"/>
    <property type="match status" value="1"/>
</dbReference>
<reference evidence="3" key="1">
    <citation type="submission" date="2014-03" db="EMBL/GenBank/DDBJ databases">
        <authorList>
            <person name="Urmite Genomes U."/>
        </authorList>
    </citation>
    <scope>NUCLEOTIDE SEQUENCE [LARGE SCALE GENOMIC DNA]</scope>
    <source>
        <strain evidence="3">HD-03</strain>
    </source>
</reference>
<accession>A0A024P5G7</accession>
<evidence type="ECO:0000313" key="3">
    <source>
        <dbReference type="Proteomes" id="UP000028868"/>
    </source>
</evidence>
<dbReference type="EMBL" id="CCDI010000002">
    <property type="protein sequence ID" value="CDQ24110.1"/>
    <property type="molecule type" value="Genomic_DNA"/>
</dbReference>
<dbReference type="Proteomes" id="UP000028868">
    <property type="component" value="Unassembled WGS sequence"/>
</dbReference>
<dbReference type="OrthoDB" id="3216107at2"/>
<proteinExistence type="predicted"/>
<dbReference type="GO" id="GO:0016747">
    <property type="term" value="F:acyltransferase activity, transferring groups other than amino-acyl groups"/>
    <property type="evidence" value="ECO:0007669"/>
    <property type="project" value="InterPro"/>
</dbReference>
<dbReference type="CDD" id="cd04301">
    <property type="entry name" value="NAT_SF"/>
    <property type="match status" value="1"/>
</dbReference>
<comment type="caution">
    <text evidence="2">The sequence shown here is derived from an EMBL/GenBank/DDBJ whole genome shotgun (WGS) entry which is preliminary data.</text>
</comment>
<feature type="domain" description="N-acetyltransferase" evidence="1">
    <location>
        <begin position="4"/>
        <end position="132"/>
    </location>
</feature>
<organism evidence="2 3">
    <name type="scientific">Halobacillus karajensis</name>
    <dbReference type="NCBI Taxonomy" id="195088"/>
    <lineage>
        <taxon>Bacteria</taxon>
        <taxon>Bacillati</taxon>
        <taxon>Bacillota</taxon>
        <taxon>Bacilli</taxon>
        <taxon>Bacillales</taxon>
        <taxon>Bacillaceae</taxon>
        <taxon>Halobacillus</taxon>
    </lineage>
</organism>
<dbReference type="Gene3D" id="3.40.630.30">
    <property type="match status" value="1"/>
</dbReference>
<reference evidence="2 3" key="2">
    <citation type="submission" date="2014-05" db="EMBL/GenBank/DDBJ databases">
        <title>Draft genome sequence of Halobacillus karajensis HK-03.</title>
        <authorList>
            <person name="Khelaifia S."/>
            <person name="Croce O."/>
            <person name="Lagier J.C."/>
            <person name="Raoult D."/>
        </authorList>
    </citation>
    <scope>NUCLEOTIDE SEQUENCE [LARGE SCALE GENOMIC DNA]</scope>
    <source>
        <strain evidence="2 3">HD-03</strain>
    </source>
</reference>
<dbReference type="InterPro" id="IPR016181">
    <property type="entry name" value="Acyl_CoA_acyltransferase"/>
</dbReference>
<sequence length="132" mass="15096">MKTIQIRTFLEKDFDTVQQLNEQQGWRTLVERGEETLCAWLNSEPALVAVADGEVIGFLRGLTDGSMTLYICELLVKESHRKQGIAENLIRTAHECYPGTRIEVLASQDSEGYYISQGYRPFYGFRKTVEEV</sequence>
<protein>
    <submittedName>
        <fullName evidence="2">Acetyltransferase (GNAT) family protein</fullName>
    </submittedName>
</protein>
<dbReference type="AlphaFoldDB" id="A0A024P5G7"/>
<dbReference type="Pfam" id="PF13508">
    <property type="entry name" value="Acetyltransf_7"/>
    <property type="match status" value="1"/>
</dbReference>
<dbReference type="PROSITE" id="PS51186">
    <property type="entry name" value="GNAT"/>
    <property type="match status" value="1"/>
</dbReference>
<dbReference type="RefSeq" id="WP_035508616.1">
    <property type="nucleotide sequence ID" value="NZ_CCDH010000003.1"/>
</dbReference>
<evidence type="ECO:0000259" key="1">
    <source>
        <dbReference type="PROSITE" id="PS51186"/>
    </source>
</evidence>